<protein>
    <submittedName>
        <fullName evidence="2">Uncharacterized protein</fullName>
    </submittedName>
</protein>
<proteinExistence type="predicted"/>
<evidence type="ECO:0000313" key="3">
    <source>
        <dbReference type="Proteomes" id="UP000177943"/>
    </source>
</evidence>
<accession>A0A1G2MRS7</accession>
<organism evidence="2 3">
    <name type="scientific">Candidatus Taylorbacteria bacterium RIFCSPHIGHO2_02_FULL_45_35</name>
    <dbReference type="NCBI Taxonomy" id="1802311"/>
    <lineage>
        <taxon>Bacteria</taxon>
        <taxon>Candidatus Tayloriibacteriota</taxon>
    </lineage>
</organism>
<sequence>MTKQRQSAKFTNGEPRNKRKETMKKIEIRWLEKKLSAKHSVIRIHLKTMSPSHHLTGVFEGMRGGRELRLLLPNKVRRFIKLTEINTVHIMDPVVLSRIVVGMYKLIGGPHFVINEMSVRVHPQHRTES</sequence>
<dbReference type="Proteomes" id="UP000177943">
    <property type="component" value="Unassembled WGS sequence"/>
</dbReference>
<feature type="compositionally biased region" description="Polar residues" evidence="1">
    <location>
        <begin position="1"/>
        <end position="10"/>
    </location>
</feature>
<feature type="region of interest" description="Disordered" evidence="1">
    <location>
        <begin position="1"/>
        <end position="21"/>
    </location>
</feature>
<dbReference type="EMBL" id="MHRP01000041">
    <property type="protein sequence ID" value="OHA25919.1"/>
    <property type="molecule type" value="Genomic_DNA"/>
</dbReference>
<name>A0A1G2MRS7_9BACT</name>
<dbReference type="AlphaFoldDB" id="A0A1G2MRS7"/>
<evidence type="ECO:0000256" key="1">
    <source>
        <dbReference type="SAM" id="MobiDB-lite"/>
    </source>
</evidence>
<comment type="caution">
    <text evidence="2">The sequence shown here is derived from an EMBL/GenBank/DDBJ whole genome shotgun (WGS) entry which is preliminary data.</text>
</comment>
<reference evidence="2 3" key="1">
    <citation type="journal article" date="2016" name="Nat. Commun.">
        <title>Thousands of microbial genomes shed light on interconnected biogeochemical processes in an aquifer system.</title>
        <authorList>
            <person name="Anantharaman K."/>
            <person name="Brown C.T."/>
            <person name="Hug L.A."/>
            <person name="Sharon I."/>
            <person name="Castelle C.J."/>
            <person name="Probst A.J."/>
            <person name="Thomas B.C."/>
            <person name="Singh A."/>
            <person name="Wilkins M.J."/>
            <person name="Karaoz U."/>
            <person name="Brodie E.L."/>
            <person name="Williams K.H."/>
            <person name="Hubbard S.S."/>
            <person name="Banfield J.F."/>
        </authorList>
    </citation>
    <scope>NUCLEOTIDE SEQUENCE [LARGE SCALE GENOMIC DNA]</scope>
</reference>
<evidence type="ECO:0000313" key="2">
    <source>
        <dbReference type="EMBL" id="OHA25919.1"/>
    </source>
</evidence>
<gene>
    <name evidence="2" type="ORF">A3D56_02435</name>
</gene>